<dbReference type="PROSITE" id="PS50157">
    <property type="entry name" value="ZINC_FINGER_C2H2_2"/>
    <property type="match status" value="2"/>
</dbReference>
<dbReference type="PROSITE" id="PS00028">
    <property type="entry name" value="ZINC_FINGER_C2H2_1"/>
    <property type="match status" value="2"/>
</dbReference>
<name>A0A9P5ZZW5_PLEER</name>
<protein>
    <recommendedName>
        <fullName evidence="6">C2H2-type domain-containing protein</fullName>
    </recommendedName>
</protein>
<dbReference type="PANTHER" id="PTHR14003:SF20">
    <property type="entry name" value="FINGER DOMAIN PROTEIN, PUTATIVE (AFU_ORTHOLOGUE AFUA_4G10380)-RELATED"/>
    <property type="match status" value="1"/>
</dbReference>
<dbReference type="InterPro" id="IPR036236">
    <property type="entry name" value="Znf_C2H2_sf"/>
</dbReference>
<dbReference type="FunFam" id="3.30.160.60:FF:001732">
    <property type="entry name" value="Zgc:162936"/>
    <property type="match status" value="1"/>
</dbReference>
<comment type="caution">
    <text evidence="7">The sequence shown here is derived from an EMBL/GenBank/DDBJ whole genome shotgun (WGS) entry which is preliminary data.</text>
</comment>
<dbReference type="Proteomes" id="UP000807025">
    <property type="component" value="Unassembled WGS sequence"/>
</dbReference>
<sequence length="66" mass="7744">MQGTNPDRRRHICPVCSKPFERSSSLQTHMHIHTGERPYICPVEGCGREFNAKSNMLRHYRAHPQR</sequence>
<feature type="domain" description="C2H2-type" evidence="6">
    <location>
        <begin position="11"/>
        <end position="38"/>
    </location>
</feature>
<evidence type="ECO:0000256" key="4">
    <source>
        <dbReference type="ARBA" id="ARBA00022833"/>
    </source>
</evidence>
<reference evidence="7" key="1">
    <citation type="submission" date="2020-11" db="EMBL/GenBank/DDBJ databases">
        <authorList>
            <consortium name="DOE Joint Genome Institute"/>
            <person name="Ahrendt S."/>
            <person name="Riley R."/>
            <person name="Andreopoulos W."/>
            <person name="Labutti K."/>
            <person name="Pangilinan J."/>
            <person name="Ruiz-Duenas F.J."/>
            <person name="Barrasa J.M."/>
            <person name="Sanchez-Garcia M."/>
            <person name="Camarero S."/>
            <person name="Miyauchi S."/>
            <person name="Serrano A."/>
            <person name="Linde D."/>
            <person name="Babiker R."/>
            <person name="Drula E."/>
            <person name="Ayuso-Fernandez I."/>
            <person name="Pacheco R."/>
            <person name="Padilla G."/>
            <person name="Ferreira P."/>
            <person name="Barriuso J."/>
            <person name="Kellner H."/>
            <person name="Castanera R."/>
            <person name="Alfaro M."/>
            <person name="Ramirez L."/>
            <person name="Pisabarro A.G."/>
            <person name="Kuo A."/>
            <person name="Tritt A."/>
            <person name="Lipzen A."/>
            <person name="He G."/>
            <person name="Yan M."/>
            <person name="Ng V."/>
            <person name="Cullen D."/>
            <person name="Martin F."/>
            <person name="Rosso M.-N."/>
            <person name="Henrissat B."/>
            <person name="Hibbett D."/>
            <person name="Martinez A.T."/>
            <person name="Grigoriev I.V."/>
        </authorList>
    </citation>
    <scope>NUCLEOTIDE SEQUENCE</scope>
    <source>
        <strain evidence="7">ATCC 90797</strain>
    </source>
</reference>
<dbReference type="GO" id="GO:0008270">
    <property type="term" value="F:zinc ion binding"/>
    <property type="evidence" value="ECO:0007669"/>
    <property type="project" value="UniProtKB-KW"/>
</dbReference>
<accession>A0A9P5ZZW5</accession>
<dbReference type="EMBL" id="MU154542">
    <property type="protein sequence ID" value="KAF9497622.1"/>
    <property type="molecule type" value="Genomic_DNA"/>
</dbReference>
<dbReference type="FunFam" id="3.30.160.60:FF:000072">
    <property type="entry name" value="zinc finger protein 143 isoform X1"/>
    <property type="match status" value="1"/>
</dbReference>
<dbReference type="GO" id="GO:0000978">
    <property type="term" value="F:RNA polymerase II cis-regulatory region sequence-specific DNA binding"/>
    <property type="evidence" value="ECO:0007669"/>
    <property type="project" value="TreeGrafter"/>
</dbReference>
<evidence type="ECO:0000256" key="5">
    <source>
        <dbReference type="PROSITE-ProRule" id="PRU00042"/>
    </source>
</evidence>
<dbReference type="GO" id="GO:0045893">
    <property type="term" value="P:positive regulation of DNA-templated transcription"/>
    <property type="evidence" value="ECO:0007669"/>
    <property type="project" value="UniProtKB-ARBA"/>
</dbReference>
<dbReference type="SUPFAM" id="SSF57667">
    <property type="entry name" value="beta-beta-alpha zinc fingers"/>
    <property type="match status" value="1"/>
</dbReference>
<dbReference type="Pfam" id="PF00096">
    <property type="entry name" value="zf-C2H2"/>
    <property type="match status" value="2"/>
</dbReference>
<keyword evidence="2" id="KW-0677">Repeat</keyword>
<evidence type="ECO:0000256" key="3">
    <source>
        <dbReference type="ARBA" id="ARBA00022771"/>
    </source>
</evidence>
<evidence type="ECO:0000256" key="1">
    <source>
        <dbReference type="ARBA" id="ARBA00022723"/>
    </source>
</evidence>
<evidence type="ECO:0000256" key="2">
    <source>
        <dbReference type="ARBA" id="ARBA00022737"/>
    </source>
</evidence>
<dbReference type="OrthoDB" id="6077919at2759"/>
<dbReference type="PANTHER" id="PTHR14003">
    <property type="entry name" value="TRANSCRIPTIONAL REPRESSOR PROTEIN YY"/>
    <property type="match status" value="1"/>
</dbReference>
<dbReference type="Gene3D" id="3.30.160.60">
    <property type="entry name" value="Classic Zinc Finger"/>
    <property type="match status" value="2"/>
</dbReference>
<organism evidence="7 8">
    <name type="scientific">Pleurotus eryngii</name>
    <name type="common">Boletus of the steppes</name>
    <dbReference type="NCBI Taxonomy" id="5323"/>
    <lineage>
        <taxon>Eukaryota</taxon>
        <taxon>Fungi</taxon>
        <taxon>Dikarya</taxon>
        <taxon>Basidiomycota</taxon>
        <taxon>Agaricomycotina</taxon>
        <taxon>Agaricomycetes</taxon>
        <taxon>Agaricomycetidae</taxon>
        <taxon>Agaricales</taxon>
        <taxon>Pleurotineae</taxon>
        <taxon>Pleurotaceae</taxon>
        <taxon>Pleurotus</taxon>
    </lineage>
</organism>
<evidence type="ECO:0000259" key="6">
    <source>
        <dbReference type="PROSITE" id="PS50157"/>
    </source>
</evidence>
<evidence type="ECO:0000313" key="8">
    <source>
        <dbReference type="Proteomes" id="UP000807025"/>
    </source>
</evidence>
<dbReference type="InterPro" id="IPR013087">
    <property type="entry name" value="Znf_C2H2_type"/>
</dbReference>
<dbReference type="GO" id="GO:0000785">
    <property type="term" value="C:chromatin"/>
    <property type="evidence" value="ECO:0007669"/>
    <property type="project" value="TreeGrafter"/>
</dbReference>
<evidence type="ECO:0000313" key="7">
    <source>
        <dbReference type="EMBL" id="KAF9497622.1"/>
    </source>
</evidence>
<keyword evidence="4" id="KW-0862">Zinc</keyword>
<keyword evidence="3 5" id="KW-0863">Zinc-finger</keyword>
<dbReference type="GO" id="GO:0031519">
    <property type="term" value="C:PcG protein complex"/>
    <property type="evidence" value="ECO:0007669"/>
    <property type="project" value="TreeGrafter"/>
</dbReference>
<gene>
    <name evidence="7" type="ORF">BDN71DRAFT_1387190</name>
</gene>
<keyword evidence="8" id="KW-1185">Reference proteome</keyword>
<feature type="domain" description="C2H2-type" evidence="6">
    <location>
        <begin position="39"/>
        <end position="66"/>
    </location>
</feature>
<dbReference type="AlphaFoldDB" id="A0A9P5ZZW5"/>
<proteinExistence type="predicted"/>
<dbReference type="SMART" id="SM00355">
    <property type="entry name" value="ZnF_C2H2"/>
    <property type="match status" value="2"/>
</dbReference>
<dbReference type="GO" id="GO:0005667">
    <property type="term" value="C:transcription regulator complex"/>
    <property type="evidence" value="ECO:0007669"/>
    <property type="project" value="TreeGrafter"/>
</dbReference>
<dbReference type="GO" id="GO:0000981">
    <property type="term" value="F:DNA-binding transcription factor activity, RNA polymerase II-specific"/>
    <property type="evidence" value="ECO:0007669"/>
    <property type="project" value="UniProtKB-ARBA"/>
</dbReference>
<keyword evidence="1" id="KW-0479">Metal-binding</keyword>